<reference evidence="1" key="1">
    <citation type="submission" date="2023-03" db="EMBL/GenBank/DDBJ databases">
        <title>Massive genome expansion in bonnet fungi (Mycena s.s.) driven by repeated elements and novel gene families across ecological guilds.</title>
        <authorList>
            <consortium name="Lawrence Berkeley National Laboratory"/>
            <person name="Harder C.B."/>
            <person name="Miyauchi S."/>
            <person name="Viragh M."/>
            <person name="Kuo A."/>
            <person name="Thoen E."/>
            <person name="Andreopoulos B."/>
            <person name="Lu D."/>
            <person name="Skrede I."/>
            <person name="Drula E."/>
            <person name="Henrissat B."/>
            <person name="Morin E."/>
            <person name="Kohler A."/>
            <person name="Barry K."/>
            <person name="LaButti K."/>
            <person name="Morin E."/>
            <person name="Salamov A."/>
            <person name="Lipzen A."/>
            <person name="Mereny Z."/>
            <person name="Hegedus B."/>
            <person name="Baldrian P."/>
            <person name="Stursova M."/>
            <person name="Weitz H."/>
            <person name="Taylor A."/>
            <person name="Grigoriev I.V."/>
            <person name="Nagy L.G."/>
            <person name="Martin F."/>
            <person name="Kauserud H."/>
        </authorList>
    </citation>
    <scope>NUCLEOTIDE SEQUENCE</scope>
    <source>
        <strain evidence="1">9144</strain>
    </source>
</reference>
<dbReference type="EMBL" id="JARJCW010000014">
    <property type="protein sequence ID" value="KAJ7216984.1"/>
    <property type="molecule type" value="Genomic_DNA"/>
</dbReference>
<proteinExistence type="predicted"/>
<keyword evidence="2" id="KW-1185">Reference proteome</keyword>
<protein>
    <submittedName>
        <fullName evidence="1">Uncharacterized protein</fullName>
    </submittedName>
</protein>
<sequence length="248" mass="27148">MSQSLPDILALQKQHQDTSHAAGAHIAPVRQLQLAPVQLSGQLAAKQQPAPLLPLRSARIFPPQMHDQSPLWTLPQTHGELPLQPQPLDLNNLYTFNEELPFPGLDVQNDQPISFPEHTGHSMHISPVGQFPAESQLSGEPLLPVYYYPEQYNPSLSTNVSKGKKRELVLPPPAASESLFVSDRPVKKARSGRKCRKCRAPGCKGANSITKCLNPCADCNQLNCVGRDPQYPNTPCGQMALVGSQSPY</sequence>
<organism evidence="1 2">
    <name type="scientific">Mycena pura</name>
    <dbReference type="NCBI Taxonomy" id="153505"/>
    <lineage>
        <taxon>Eukaryota</taxon>
        <taxon>Fungi</taxon>
        <taxon>Dikarya</taxon>
        <taxon>Basidiomycota</taxon>
        <taxon>Agaricomycotina</taxon>
        <taxon>Agaricomycetes</taxon>
        <taxon>Agaricomycetidae</taxon>
        <taxon>Agaricales</taxon>
        <taxon>Marasmiineae</taxon>
        <taxon>Mycenaceae</taxon>
        <taxon>Mycena</taxon>
    </lineage>
</organism>
<comment type="caution">
    <text evidence="1">The sequence shown here is derived from an EMBL/GenBank/DDBJ whole genome shotgun (WGS) entry which is preliminary data.</text>
</comment>
<accession>A0AAD6YEG2</accession>
<dbReference type="Proteomes" id="UP001219525">
    <property type="component" value="Unassembled WGS sequence"/>
</dbReference>
<gene>
    <name evidence="1" type="ORF">GGX14DRAFT_390824</name>
</gene>
<evidence type="ECO:0000313" key="1">
    <source>
        <dbReference type="EMBL" id="KAJ7216984.1"/>
    </source>
</evidence>
<dbReference type="AlphaFoldDB" id="A0AAD6YEG2"/>
<name>A0AAD6YEG2_9AGAR</name>
<evidence type="ECO:0000313" key="2">
    <source>
        <dbReference type="Proteomes" id="UP001219525"/>
    </source>
</evidence>